<protein>
    <recommendedName>
        <fullName evidence="4">DUF2568 domain-containing protein</fullName>
    </recommendedName>
</protein>
<comment type="caution">
    <text evidence="2">The sequence shown here is derived from an EMBL/GenBank/DDBJ whole genome shotgun (WGS) entry which is preliminary data.</text>
</comment>
<gene>
    <name evidence="2" type="ORF">GCM10014715_22800</name>
</gene>
<dbReference type="Proteomes" id="UP000641386">
    <property type="component" value="Unassembled WGS sequence"/>
</dbReference>
<feature type="transmembrane region" description="Helical" evidence="1">
    <location>
        <begin position="90"/>
        <end position="108"/>
    </location>
</feature>
<keyword evidence="3" id="KW-1185">Reference proteome</keyword>
<reference evidence="2" key="1">
    <citation type="journal article" date="2014" name="Int. J. Syst. Evol. Microbiol.">
        <title>Complete genome sequence of Corynebacterium casei LMG S-19264T (=DSM 44701T), isolated from a smear-ripened cheese.</title>
        <authorList>
            <consortium name="US DOE Joint Genome Institute (JGI-PGF)"/>
            <person name="Walter F."/>
            <person name="Albersmeier A."/>
            <person name="Kalinowski J."/>
            <person name="Ruckert C."/>
        </authorList>
    </citation>
    <scope>NUCLEOTIDE SEQUENCE</scope>
    <source>
        <strain evidence="2">JCM 3302</strain>
    </source>
</reference>
<keyword evidence="1" id="KW-0812">Transmembrane</keyword>
<evidence type="ECO:0008006" key="4">
    <source>
        <dbReference type="Google" id="ProtNLM"/>
    </source>
</evidence>
<evidence type="ECO:0000313" key="2">
    <source>
        <dbReference type="EMBL" id="GHE68534.1"/>
    </source>
</evidence>
<proteinExistence type="predicted"/>
<dbReference type="InterPro" id="IPR021214">
    <property type="entry name" value="DUF2568"/>
</dbReference>
<evidence type="ECO:0000256" key="1">
    <source>
        <dbReference type="SAM" id="Phobius"/>
    </source>
</evidence>
<keyword evidence="1" id="KW-0472">Membrane</keyword>
<organism evidence="2 3">
    <name type="scientific">Streptomyces spiralis</name>
    <dbReference type="NCBI Taxonomy" id="66376"/>
    <lineage>
        <taxon>Bacteria</taxon>
        <taxon>Bacillati</taxon>
        <taxon>Actinomycetota</taxon>
        <taxon>Actinomycetes</taxon>
        <taxon>Kitasatosporales</taxon>
        <taxon>Streptomycetaceae</taxon>
        <taxon>Streptomyces</taxon>
    </lineage>
</organism>
<feature type="transmembrane region" description="Helical" evidence="1">
    <location>
        <begin position="33"/>
        <end position="51"/>
    </location>
</feature>
<reference evidence="2" key="2">
    <citation type="submission" date="2020-09" db="EMBL/GenBank/DDBJ databases">
        <authorList>
            <person name="Sun Q."/>
            <person name="Ohkuma M."/>
        </authorList>
    </citation>
    <scope>NUCLEOTIDE SEQUENCE</scope>
    <source>
        <strain evidence="2">JCM 3302</strain>
    </source>
</reference>
<accession>A0A918ZTZ6</accession>
<keyword evidence="1" id="KW-1133">Transmembrane helix</keyword>
<dbReference type="AlphaFoldDB" id="A0A918ZTZ6"/>
<feature type="transmembrane region" description="Helical" evidence="1">
    <location>
        <begin position="57"/>
        <end position="78"/>
    </location>
</feature>
<name>A0A918ZTZ6_9ACTN</name>
<dbReference type="Pfam" id="PF10823">
    <property type="entry name" value="DUF2568"/>
    <property type="match status" value="1"/>
</dbReference>
<sequence>MLGPPDEGGDRMAGDMTDAPGLDARPWYAANEALAFLLELAALGFLSWWGFGAGHQGALRILLGVGTPLLAAVVWALFAAPRARLRPRLPLVLVVKALVFGAGAAALYGAGHPVAAGAVAVVTVANTAVAEIFRAAPRTGAPSGLPGPGDHA</sequence>
<dbReference type="EMBL" id="BNBC01000008">
    <property type="protein sequence ID" value="GHE68534.1"/>
    <property type="molecule type" value="Genomic_DNA"/>
</dbReference>
<evidence type="ECO:0000313" key="3">
    <source>
        <dbReference type="Proteomes" id="UP000641386"/>
    </source>
</evidence>